<comment type="caution">
    <text evidence="4">The sequence shown here is derived from an EMBL/GenBank/DDBJ whole genome shotgun (WGS) entry which is preliminary data.</text>
</comment>
<keyword evidence="5" id="KW-1185">Reference proteome</keyword>
<keyword evidence="1" id="KW-1133">Transmembrane helix</keyword>
<evidence type="ECO:0000259" key="3">
    <source>
        <dbReference type="Pfam" id="PF07452"/>
    </source>
</evidence>
<sequence>MNRITRAALTVPIVGFTALLAAAGPAAAAEGSARADLTPVPVNPVTASGQATAQISGTNLSFTLAAQGLLAGAPHAAHIHFGEAARNACPTASDNNAAALSGETNPHEHFTTTEGGPAYGEIVVSLTTSGDTSPTSGLAVDRMPVGDNFSYSRGDVQVSEAVATAILAGKAVVVVHGVDYDGNGTYSAGNRGVSDLDASLPGEATDPALCGVLKATPAGGVAAGDGSASTDAAGSLPYVLGGLAFTAAGGAAFAARRNSRTTA</sequence>
<evidence type="ECO:0000256" key="1">
    <source>
        <dbReference type="SAM" id="Phobius"/>
    </source>
</evidence>
<gene>
    <name evidence="4" type="ORF">FHU33_0052</name>
</gene>
<keyword evidence="1" id="KW-0472">Membrane</keyword>
<feature type="chain" id="PRO_5021916315" evidence="2">
    <location>
        <begin position="29"/>
        <end position="263"/>
    </location>
</feature>
<proteinExistence type="predicted"/>
<keyword evidence="1" id="KW-0812">Transmembrane</keyword>
<dbReference type="Pfam" id="PF07452">
    <property type="entry name" value="CHRD"/>
    <property type="match status" value="1"/>
</dbReference>
<feature type="signal peptide" evidence="2">
    <location>
        <begin position="1"/>
        <end position="28"/>
    </location>
</feature>
<dbReference type="AlphaFoldDB" id="A0A543P9G2"/>
<keyword evidence="2" id="KW-0732">Signal</keyword>
<dbReference type="Proteomes" id="UP000319865">
    <property type="component" value="Unassembled WGS sequence"/>
</dbReference>
<dbReference type="EMBL" id="VFQE01000001">
    <property type="protein sequence ID" value="TQN40705.1"/>
    <property type="molecule type" value="Genomic_DNA"/>
</dbReference>
<feature type="domain" description="CHRD" evidence="3">
    <location>
        <begin position="38"/>
        <end position="181"/>
    </location>
</feature>
<accession>A0A543P9G2</accession>
<organism evidence="4 5">
    <name type="scientific">Blastococcus colisei</name>
    <dbReference type="NCBI Taxonomy" id="1564162"/>
    <lineage>
        <taxon>Bacteria</taxon>
        <taxon>Bacillati</taxon>
        <taxon>Actinomycetota</taxon>
        <taxon>Actinomycetes</taxon>
        <taxon>Geodermatophilales</taxon>
        <taxon>Geodermatophilaceae</taxon>
        <taxon>Blastococcus</taxon>
    </lineage>
</organism>
<feature type="transmembrane region" description="Helical" evidence="1">
    <location>
        <begin position="236"/>
        <end position="255"/>
    </location>
</feature>
<reference evidence="4 5" key="1">
    <citation type="submission" date="2019-06" db="EMBL/GenBank/DDBJ databases">
        <title>Sequencing the genomes of 1000 actinobacteria strains.</title>
        <authorList>
            <person name="Klenk H.-P."/>
        </authorList>
    </citation>
    <scope>NUCLEOTIDE SEQUENCE [LARGE SCALE GENOMIC DNA]</scope>
    <source>
        <strain evidence="4 5">DSM 46837</strain>
    </source>
</reference>
<name>A0A543P9G2_9ACTN</name>
<evidence type="ECO:0000313" key="4">
    <source>
        <dbReference type="EMBL" id="TQN40705.1"/>
    </source>
</evidence>
<evidence type="ECO:0000313" key="5">
    <source>
        <dbReference type="Proteomes" id="UP000319865"/>
    </source>
</evidence>
<protein>
    <submittedName>
        <fullName evidence="4">CHRD domain-containing protein</fullName>
    </submittedName>
</protein>
<evidence type="ECO:0000256" key="2">
    <source>
        <dbReference type="SAM" id="SignalP"/>
    </source>
</evidence>
<dbReference type="RefSeq" id="WP_211354945.1">
    <property type="nucleotide sequence ID" value="NZ_VFQE01000001.1"/>
</dbReference>
<dbReference type="InterPro" id="IPR010895">
    <property type="entry name" value="CHRD"/>
</dbReference>